<dbReference type="EMBL" id="POSP01000003">
    <property type="protein sequence ID" value="PND37568.1"/>
    <property type="molecule type" value="Genomic_DNA"/>
</dbReference>
<gene>
    <name evidence="7" type="ORF">C1O66_08550</name>
</gene>
<proteinExistence type="predicted"/>
<reference evidence="7 8" key="1">
    <citation type="submission" date="2018-01" db="EMBL/GenBank/DDBJ databases">
        <title>Draft genome sequence of Paucibacter aquatile CR182 isolated from freshwater of the Nakdong River.</title>
        <authorList>
            <person name="Choi A."/>
            <person name="Chung E.J."/>
        </authorList>
    </citation>
    <scope>NUCLEOTIDE SEQUENCE [LARGE SCALE GENOMIC DNA]</scope>
    <source>
        <strain evidence="7 8">CR182</strain>
    </source>
</reference>
<dbReference type="InterPro" id="IPR051263">
    <property type="entry name" value="C-type_cytochrome_biogenesis"/>
</dbReference>
<feature type="region of interest" description="Disordered" evidence="5">
    <location>
        <begin position="241"/>
        <end position="265"/>
    </location>
</feature>
<keyword evidence="8" id="KW-1185">Reference proteome</keyword>
<dbReference type="InterPro" id="IPR056413">
    <property type="entry name" value="TPR_CcmH_CycH"/>
</dbReference>
<evidence type="ECO:0000256" key="3">
    <source>
        <dbReference type="ARBA" id="ARBA00022803"/>
    </source>
</evidence>
<dbReference type="RefSeq" id="WP_102767486.1">
    <property type="nucleotide sequence ID" value="NZ_POSP01000003.1"/>
</dbReference>
<dbReference type="InterPro" id="IPR019734">
    <property type="entry name" value="TPR_rpt"/>
</dbReference>
<dbReference type="AlphaFoldDB" id="A0A2N8KVS0"/>
<comment type="caution">
    <text evidence="7">The sequence shown here is derived from an EMBL/GenBank/DDBJ whole genome shotgun (WGS) entry which is preliminary data.</text>
</comment>
<keyword evidence="1" id="KW-0677">Repeat</keyword>
<dbReference type="Proteomes" id="UP000235916">
    <property type="component" value="Unassembled WGS sequence"/>
</dbReference>
<name>A0A2N8KVS0_9BURK</name>
<keyword evidence="3 4" id="KW-0802">TPR repeat</keyword>
<evidence type="ECO:0000256" key="4">
    <source>
        <dbReference type="PROSITE-ProRule" id="PRU00339"/>
    </source>
</evidence>
<evidence type="ECO:0000256" key="1">
    <source>
        <dbReference type="ARBA" id="ARBA00022737"/>
    </source>
</evidence>
<feature type="domain" description="Cytochrome c-type biogenesis protein H TPR" evidence="6">
    <location>
        <begin position="107"/>
        <end position="229"/>
    </location>
</feature>
<dbReference type="GO" id="GO:0017004">
    <property type="term" value="P:cytochrome complex assembly"/>
    <property type="evidence" value="ECO:0007669"/>
    <property type="project" value="UniProtKB-KW"/>
</dbReference>
<dbReference type="Pfam" id="PF23914">
    <property type="entry name" value="TPR_CcmH_CycH"/>
    <property type="match status" value="1"/>
</dbReference>
<accession>A0A2N8KVS0</accession>
<evidence type="ECO:0000313" key="8">
    <source>
        <dbReference type="Proteomes" id="UP000235916"/>
    </source>
</evidence>
<evidence type="ECO:0000259" key="6">
    <source>
        <dbReference type="Pfam" id="PF23914"/>
    </source>
</evidence>
<evidence type="ECO:0000256" key="2">
    <source>
        <dbReference type="ARBA" id="ARBA00022748"/>
    </source>
</evidence>
<feature type="repeat" description="TPR" evidence="4">
    <location>
        <begin position="123"/>
        <end position="156"/>
    </location>
</feature>
<dbReference type="SUPFAM" id="SSF48452">
    <property type="entry name" value="TPR-like"/>
    <property type="match status" value="1"/>
</dbReference>
<evidence type="ECO:0000256" key="5">
    <source>
        <dbReference type="SAM" id="MobiDB-lite"/>
    </source>
</evidence>
<dbReference type="Gene3D" id="1.25.40.10">
    <property type="entry name" value="Tetratricopeptide repeat domain"/>
    <property type="match status" value="1"/>
</dbReference>
<dbReference type="OrthoDB" id="9776053at2"/>
<dbReference type="InterPro" id="IPR011990">
    <property type="entry name" value="TPR-like_helical_dom_sf"/>
</dbReference>
<evidence type="ECO:0000313" key="7">
    <source>
        <dbReference type="EMBL" id="PND37568.1"/>
    </source>
</evidence>
<keyword evidence="2" id="KW-0201">Cytochrome c-type biogenesis</keyword>
<dbReference type="PANTHER" id="PTHR47870">
    <property type="entry name" value="CYTOCHROME C-TYPE BIOGENESIS PROTEIN CCMH"/>
    <property type="match status" value="1"/>
</dbReference>
<organism evidence="7 8">
    <name type="scientific">Kinneretia aquatilis</name>
    <dbReference type="NCBI Taxonomy" id="2070761"/>
    <lineage>
        <taxon>Bacteria</taxon>
        <taxon>Pseudomonadati</taxon>
        <taxon>Pseudomonadota</taxon>
        <taxon>Betaproteobacteria</taxon>
        <taxon>Burkholderiales</taxon>
        <taxon>Sphaerotilaceae</taxon>
        <taxon>Roseateles</taxon>
    </lineage>
</organism>
<sequence>MSWPTQEQQQELQALRRQGLALQAQLNGSAAADESAGQAALQARLDRLRQEIAAQVLAPPPAPLPRPSQRLIAACVSLVLLVGAGGYAWKGQPEAISPEAPPDRTEAMVAGLARRLQQQPEDAAGWAMLGRSYLVLGRSEPSIAAYRRALALRPEDADLMADLADVMASGQQGSLEGEPAALLQRALQIAPDHLKALALSGTRAMRQGDAAGAIRHWQRLQDIAPAEHPLRELAAQGLVAARAQGPRASAAPPSTPAGTASAPRP</sequence>
<dbReference type="SMART" id="SM00028">
    <property type="entry name" value="TPR"/>
    <property type="match status" value="1"/>
</dbReference>
<dbReference type="PANTHER" id="PTHR47870:SF1">
    <property type="entry name" value="CYTOCHROME C-TYPE BIOGENESIS PROTEIN CCMH"/>
    <property type="match status" value="1"/>
</dbReference>
<protein>
    <recommendedName>
        <fullName evidence="6">Cytochrome c-type biogenesis protein H TPR domain-containing protein</fullName>
    </recommendedName>
</protein>
<dbReference type="PROSITE" id="PS50005">
    <property type="entry name" value="TPR"/>
    <property type="match status" value="1"/>
</dbReference>